<dbReference type="Pfam" id="PF00498">
    <property type="entry name" value="FHA"/>
    <property type="match status" value="1"/>
</dbReference>
<dbReference type="Proteomes" id="UP000019375">
    <property type="component" value="Unassembled WGS sequence"/>
</dbReference>
<dbReference type="AlphaFoldDB" id="A0A8J2T3X5"/>
<evidence type="ECO:0000313" key="3">
    <source>
        <dbReference type="Proteomes" id="UP000019375"/>
    </source>
</evidence>
<dbReference type="InterPro" id="IPR000253">
    <property type="entry name" value="FHA_dom"/>
</dbReference>
<sequence length="165" mass="18830">MQPRKRYRARILPDFSSSGLLELESNNKEGILLKHAEPRDASSPNTFYSRFPMDRRQLFKLILYKGSELVREFDLMDKSSYVIGRSLGETIIADIPIKEETCSKQHCVIQFRAGQDLKAFLMDLESANGTTLNGDEIPPSHYVELRKGDVISSHDSQYDLVFVNS</sequence>
<protein>
    <submittedName>
        <fullName evidence="2">BN860_09340g1_1</fullName>
    </submittedName>
</protein>
<feature type="domain" description="FHA" evidence="1">
    <location>
        <begin position="81"/>
        <end position="137"/>
    </location>
</feature>
<gene>
    <name evidence="2" type="ORF">BN860_09340g</name>
</gene>
<evidence type="ECO:0000259" key="1">
    <source>
        <dbReference type="PROSITE" id="PS50006"/>
    </source>
</evidence>
<proteinExistence type="predicted"/>
<dbReference type="Gene3D" id="2.60.200.20">
    <property type="match status" value="1"/>
</dbReference>
<evidence type="ECO:0000313" key="2">
    <source>
        <dbReference type="EMBL" id="CDF88400.1"/>
    </source>
</evidence>
<dbReference type="InterPro" id="IPR008984">
    <property type="entry name" value="SMAD_FHA_dom_sf"/>
</dbReference>
<dbReference type="PANTHER" id="PTHR23308">
    <property type="entry name" value="NUCLEAR INHIBITOR OF PROTEIN PHOSPHATASE-1"/>
    <property type="match status" value="1"/>
</dbReference>
<dbReference type="InterPro" id="IPR050923">
    <property type="entry name" value="Cell_Proc_Reg/RNA_Proc"/>
</dbReference>
<keyword evidence="3" id="KW-1185">Reference proteome</keyword>
<reference evidence="3" key="1">
    <citation type="journal article" date="2013" name="Genome Announc.">
        <title>Genome sequence of the food spoilage yeast Zygosaccharomyces bailii CLIB 213(T).</title>
        <authorList>
            <person name="Galeote V."/>
            <person name="Bigey F."/>
            <person name="Devillers H."/>
            <person name="Neuveglise C."/>
            <person name="Dequin S."/>
        </authorList>
    </citation>
    <scope>NUCLEOTIDE SEQUENCE [LARGE SCALE GENOMIC DNA]</scope>
    <source>
        <strain evidence="3">CLIB 213 / ATCC 58445 / CBS 680 / CCRC 21525 / NBRC 1098 / NCYC 1416 / NRRL Y-2227</strain>
    </source>
</reference>
<dbReference type="PROSITE" id="PS50006">
    <property type="entry name" value="FHA_DOMAIN"/>
    <property type="match status" value="1"/>
</dbReference>
<dbReference type="SMART" id="SM00240">
    <property type="entry name" value="FHA"/>
    <property type="match status" value="1"/>
</dbReference>
<dbReference type="OrthoDB" id="444265at2759"/>
<dbReference type="EMBL" id="HG316455">
    <property type="protein sequence ID" value="CDF88400.1"/>
    <property type="molecule type" value="Genomic_DNA"/>
</dbReference>
<organism evidence="2 3">
    <name type="scientific">Zygosaccharomyces bailii (strain CLIB 213 / ATCC 58445 / CBS 680 / BCRC 21525 / NBRC 1098 / NCYC 1416 / NRRL Y-2227)</name>
    <dbReference type="NCBI Taxonomy" id="1333698"/>
    <lineage>
        <taxon>Eukaryota</taxon>
        <taxon>Fungi</taxon>
        <taxon>Dikarya</taxon>
        <taxon>Ascomycota</taxon>
        <taxon>Saccharomycotina</taxon>
        <taxon>Saccharomycetes</taxon>
        <taxon>Saccharomycetales</taxon>
        <taxon>Saccharomycetaceae</taxon>
        <taxon>Zygosaccharomyces</taxon>
    </lineage>
</organism>
<dbReference type="SUPFAM" id="SSF49879">
    <property type="entry name" value="SMAD/FHA domain"/>
    <property type="match status" value="1"/>
</dbReference>
<name>A0A8J2T3X5_ZYGB2</name>
<accession>A0A8J2T3X5</accession>